<organism evidence="1 2">
    <name type="scientific">Actinophytocola gossypii</name>
    <dbReference type="NCBI Taxonomy" id="2812003"/>
    <lineage>
        <taxon>Bacteria</taxon>
        <taxon>Bacillati</taxon>
        <taxon>Actinomycetota</taxon>
        <taxon>Actinomycetes</taxon>
        <taxon>Pseudonocardiales</taxon>
        <taxon>Pseudonocardiaceae</taxon>
    </lineage>
</organism>
<accession>A0ABT2J348</accession>
<name>A0ABT2J348_9PSEU</name>
<gene>
    <name evidence="1" type="ORF">JT362_02715</name>
</gene>
<dbReference type="RefSeq" id="WP_260189387.1">
    <property type="nucleotide sequence ID" value="NZ_JAFFZE010000004.1"/>
</dbReference>
<dbReference type="NCBIfam" id="NF038206">
    <property type="entry name" value="RGCVC_fam"/>
    <property type="match status" value="1"/>
</dbReference>
<reference evidence="1 2" key="1">
    <citation type="submission" date="2021-02" db="EMBL/GenBank/DDBJ databases">
        <title>Actinophytocola xerophila sp. nov., isolated from soil of cotton cropping field.</title>
        <authorList>
            <person name="Huang R."/>
            <person name="Chen X."/>
            <person name="Ge X."/>
            <person name="Liu W."/>
        </authorList>
    </citation>
    <scope>NUCLEOTIDE SEQUENCE [LARGE SCALE GENOMIC DNA]</scope>
    <source>
        <strain evidence="1 2">S1-96</strain>
    </source>
</reference>
<comment type="caution">
    <text evidence="1">The sequence shown here is derived from an EMBL/GenBank/DDBJ whole genome shotgun (WGS) entry which is preliminary data.</text>
</comment>
<evidence type="ECO:0000313" key="2">
    <source>
        <dbReference type="Proteomes" id="UP001156441"/>
    </source>
</evidence>
<protein>
    <submittedName>
        <fullName evidence="1">RGCVC family protein</fullName>
    </submittedName>
</protein>
<keyword evidence="2" id="KW-1185">Reference proteome</keyword>
<sequence>MPEVAVTPNGSETPDTTACAACPHPWPDHDRIAARFCTATTVGKLGRGCVCTADADSAG</sequence>
<dbReference type="Proteomes" id="UP001156441">
    <property type="component" value="Unassembled WGS sequence"/>
</dbReference>
<dbReference type="EMBL" id="JAFFZE010000004">
    <property type="protein sequence ID" value="MCT2582034.1"/>
    <property type="molecule type" value="Genomic_DNA"/>
</dbReference>
<evidence type="ECO:0000313" key="1">
    <source>
        <dbReference type="EMBL" id="MCT2582034.1"/>
    </source>
</evidence>
<proteinExistence type="predicted"/>